<evidence type="ECO:0000259" key="4">
    <source>
        <dbReference type="PROSITE" id="PS50893"/>
    </source>
</evidence>
<dbReference type="Pfam" id="PF00005">
    <property type="entry name" value="ABC_tran"/>
    <property type="match status" value="1"/>
</dbReference>
<keyword evidence="3 5" id="KW-0067">ATP-binding</keyword>
<evidence type="ECO:0000256" key="2">
    <source>
        <dbReference type="ARBA" id="ARBA00022741"/>
    </source>
</evidence>
<dbReference type="InterPro" id="IPR003439">
    <property type="entry name" value="ABC_transporter-like_ATP-bd"/>
</dbReference>
<accession>A0A8J8M818</accession>
<dbReference type="GO" id="GO:0016887">
    <property type="term" value="F:ATP hydrolysis activity"/>
    <property type="evidence" value="ECO:0007669"/>
    <property type="project" value="InterPro"/>
</dbReference>
<keyword evidence="2" id="KW-0547">Nucleotide-binding</keyword>
<organism evidence="5 6">
    <name type="scientific">Vallitalea guaymasensis</name>
    <dbReference type="NCBI Taxonomy" id="1185412"/>
    <lineage>
        <taxon>Bacteria</taxon>
        <taxon>Bacillati</taxon>
        <taxon>Bacillota</taxon>
        <taxon>Clostridia</taxon>
        <taxon>Lachnospirales</taxon>
        <taxon>Vallitaleaceae</taxon>
        <taxon>Vallitalea</taxon>
    </lineage>
</organism>
<dbReference type="EMBL" id="CP058561">
    <property type="protein sequence ID" value="QUH27989.1"/>
    <property type="molecule type" value="Genomic_DNA"/>
</dbReference>
<dbReference type="GO" id="GO:0005524">
    <property type="term" value="F:ATP binding"/>
    <property type="evidence" value="ECO:0007669"/>
    <property type="project" value="UniProtKB-KW"/>
</dbReference>
<feature type="domain" description="ABC transporter" evidence="4">
    <location>
        <begin position="2"/>
        <end position="241"/>
    </location>
</feature>
<dbReference type="Gene3D" id="3.40.50.300">
    <property type="entry name" value="P-loop containing nucleotide triphosphate hydrolases"/>
    <property type="match status" value="1"/>
</dbReference>
<evidence type="ECO:0000256" key="1">
    <source>
        <dbReference type="ARBA" id="ARBA00022448"/>
    </source>
</evidence>
<name>A0A8J8M818_9FIRM</name>
<dbReference type="KEGG" id="vgu:HYG85_03280"/>
<dbReference type="CDD" id="cd03257">
    <property type="entry name" value="ABC_NikE_OppD_transporters"/>
    <property type="match status" value="1"/>
</dbReference>
<keyword evidence="1" id="KW-0813">Transport</keyword>
<dbReference type="SMART" id="SM00382">
    <property type="entry name" value="AAA"/>
    <property type="match status" value="1"/>
</dbReference>
<dbReference type="RefSeq" id="WP_212692269.1">
    <property type="nucleotide sequence ID" value="NZ_CP058561.1"/>
</dbReference>
<evidence type="ECO:0000313" key="5">
    <source>
        <dbReference type="EMBL" id="QUH27989.1"/>
    </source>
</evidence>
<dbReference type="Proteomes" id="UP000677305">
    <property type="component" value="Chromosome"/>
</dbReference>
<evidence type="ECO:0000313" key="6">
    <source>
        <dbReference type="Proteomes" id="UP000677305"/>
    </source>
</evidence>
<evidence type="ECO:0000256" key="3">
    <source>
        <dbReference type="ARBA" id="ARBA00022840"/>
    </source>
</evidence>
<dbReference type="InterPro" id="IPR027417">
    <property type="entry name" value="P-loop_NTPase"/>
</dbReference>
<gene>
    <name evidence="5" type="ORF">HYG85_03280</name>
</gene>
<dbReference type="SUPFAM" id="SSF52540">
    <property type="entry name" value="P-loop containing nucleoside triphosphate hydrolases"/>
    <property type="match status" value="1"/>
</dbReference>
<dbReference type="PROSITE" id="PS50893">
    <property type="entry name" value="ABC_TRANSPORTER_2"/>
    <property type="match status" value="1"/>
</dbReference>
<dbReference type="PANTHER" id="PTHR43776">
    <property type="entry name" value="TRANSPORT ATP-BINDING PROTEIN"/>
    <property type="match status" value="1"/>
</dbReference>
<reference evidence="5 6" key="1">
    <citation type="submission" date="2020-07" db="EMBL/GenBank/DDBJ databases">
        <title>Vallitalea guaymasensis genome.</title>
        <authorList>
            <person name="Postec A."/>
        </authorList>
    </citation>
    <scope>NUCLEOTIDE SEQUENCE [LARGE SCALE GENOMIC DNA]</scope>
    <source>
        <strain evidence="5 6">Ra1766G1</strain>
    </source>
</reference>
<dbReference type="InterPro" id="IPR050319">
    <property type="entry name" value="ABC_transp_ATP-bind"/>
</dbReference>
<protein>
    <submittedName>
        <fullName evidence="5">ABC transporter ATP-binding protein</fullName>
    </submittedName>
</protein>
<proteinExistence type="predicted"/>
<dbReference type="GO" id="GO:0055085">
    <property type="term" value="P:transmembrane transport"/>
    <property type="evidence" value="ECO:0007669"/>
    <property type="project" value="UniProtKB-ARBA"/>
</dbReference>
<sequence>MIKIKNLSRKYGNNTVLDNVSFQIKYKQSTAIVGESGSGKSTIANILLGFYKENTAEISYQGRSLNEFNSNDWKNYRKDIQPVFQDAKNSLDPRMKVKDIIAEPLCNFTKLSKQERYNKVKEILELVDLNKEDGEKFPHAFSTGQQKRINLARAIICNPKIVILDELTSGLDPEIKNNIIDLIKRLQEDYNITFIVITHDISVAMSLTSHIIILKEGIVVEDVIHSNDISNLKTSYAHELIEAVPKLKYIELIKKSV</sequence>
<dbReference type="AlphaFoldDB" id="A0A8J8M818"/>
<keyword evidence="6" id="KW-1185">Reference proteome</keyword>
<dbReference type="PANTHER" id="PTHR43776:SF8">
    <property type="entry name" value="ABC TRANSPORTER, ATP-BINDING PROTEIN"/>
    <property type="match status" value="1"/>
</dbReference>
<dbReference type="InterPro" id="IPR003593">
    <property type="entry name" value="AAA+_ATPase"/>
</dbReference>